<feature type="transmembrane region" description="Helical" evidence="6">
    <location>
        <begin position="226"/>
        <end position="247"/>
    </location>
</feature>
<dbReference type="InterPro" id="IPR017039">
    <property type="entry name" value="Virul_fac_BrkB"/>
</dbReference>
<dbReference type="PANTHER" id="PTHR30213:SF0">
    <property type="entry name" value="UPF0761 MEMBRANE PROTEIN YIHY"/>
    <property type="match status" value="1"/>
</dbReference>
<comment type="caution">
    <text evidence="7">The sequence shown here is derived from an EMBL/GenBank/DDBJ whole genome shotgun (WGS) entry which is preliminary data.</text>
</comment>
<name>A0ABS6UGD2_9PSEU</name>
<dbReference type="Proteomes" id="UP000694300">
    <property type="component" value="Unassembled WGS sequence"/>
</dbReference>
<keyword evidence="3 6" id="KW-0812">Transmembrane</keyword>
<gene>
    <name evidence="7" type="ORF">I4I82_26930</name>
</gene>
<feature type="transmembrane region" description="Helical" evidence="6">
    <location>
        <begin position="189"/>
        <end position="214"/>
    </location>
</feature>
<evidence type="ECO:0000256" key="3">
    <source>
        <dbReference type="ARBA" id="ARBA00022692"/>
    </source>
</evidence>
<evidence type="ECO:0000256" key="1">
    <source>
        <dbReference type="ARBA" id="ARBA00004651"/>
    </source>
</evidence>
<comment type="subcellular location">
    <subcellularLocation>
        <location evidence="1">Cell membrane</location>
        <topology evidence="1">Multi-pass membrane protein</topology>
    </subcellularLocation>
</comment>
<feature type="transmembrane region" description="Helical" evidence="6">
    <location>
        <begin position="259"/>
        <end position="287"/>
    </location>
</feature>
<dbReference type="RefSeq" id="WP_218593212.1">
    <property type="nucleotide sequence ID" value="NZ_JADQDE010000095.1"/>
</dbReference>
<evidence type="ECO:0000313" key="7">
    <source>
        <dbReference type="EMBL" id="MBW0131289.1"/>
    </source>
</evidence>
<evidence type="ECO:0000256" key="6">
    <source>
        <dbReference type="SAM" id="Phobius"/>
    </source>
</evidence>
<feature type="transmembrane region" description="Helical" evidence="6">
    <location>
        <begin position="106"/>
        <end position="134"/>
    </location>
</feature>
<evidence type="ECO:0000256" key="4">
    <source>
        <dbReference type="ARBA" id="ARBA00022989"/>
    </source>
</evidence>
<evidence type="ECO:0000256" key="2">
    <source>
        <dbReference type="ARBA" id="ARBA00022475"/>
    </source>
</evidence>
<feature type="transmembrane region" description="Helical" evidence="6">
    <location>
        <begin position="39"/>
        <end position="60"/>
    </location>
</feature>
<keyword evidence="8" id="KW-1185">Reference proteome</keyword>
<accession>A0ABS6UGD2</accession>
<reference evidence="7 8" key="1">
    <citation type="submission" date="2020-11" db="EMBL/GenBank/DDBJ databases">
        <title>Pseudonocardia abyssalis sp. nov. and Pseudonocardia oceani sp. nov., description and phylogenomic analysis of two novel actinomycetes isolated from the deep Southern Ocean.</title>
        <authorList>
            <person name="Parra J."/>
        </authorList>
    </citation>
    <scope>NUCLEOTIDE SEQUENCE [LARGE SCALE GENOMIC DNA]</scope>
    <source>
        <strain evidence="8">KRD185</strain>
    </source>
</reference>
<dbReference type="PANTHER" id="PTHR30213">
    <property type="entry name" value="INNER MEMBRANE PROTEIN YHJD"/>
    <property type="match status" value="1"/>
</dbReference>
<feature type="transmembrane region" description="Helical" evidence="6">
    <location>
        <begin position="146"/>
        <end position="169"/>
    </location>
</feature>
<keyword evidence="2" id="KW-1003">Cell membrane</keyword>
<keyword evidence="5 6" id="KW-0472">Membrane</keyword>
<protein>
    <submittedName>
        <fullName evidence="7">YihY/virulence factor BrkB family protein</fullName>
    </submittedName>
</protein>
<dbReference type="Pfam" id="PF03631">
    <property type="entry name" value="Virul_fac_BrkB"/>
    <property type="match status" value="1"/>
</dbReference>
<proteinExistence type="predicted"/>
<sequence>MPRVPPLLRRPLVRAGRVVRAVAAEARDDRVLGLAGETAFFGVLGIFPALLLGTGLLGVLDLIVGADLAAAAQRQVVDALDAVFTDQAAGVVASVRDLFDRGGGGLLTVAALGALVTLSGAFAVVVEALNLAYGVRETRSWVRRRLLGLALGLATVLAVVLAVSVVVVGPLLGTGRQIADLVGLGGAFAAAWGALRIPLLLVGLVLWATTLFHLAPRREAPWRESIPGALLTTALWIAASAAFHLYLTLAAGVNPVLGAFGGGAIVMTWAYLLSVALLLGGELNAVLHRGGRRRRRATT</sequence>
<keyword evidence="4 6" id="KW-1133">Transmembrane helix</keyword>
<dbReference type="PIRSF" id="PIRSF035875">
    <property type="entry name" value="RNase_BN"/>
    <property type="match status" value="1"/>
</dbReference>
<organism evidence="7 8">
    <name type="scientific">Pseudonocardia oceani</name>
    <dbReference type="NCBI Taxonomy" id="2792013"/>
    <lineage>
        <taxon>Bacteria</taxon>
        <taxon>Bacillati</taxon>
        <taxon>Actinomycetota</taxon>
        <taxon>Actinomycetes</taxon>
        <taxon>Pseudonocardiales</taxon>
        <taxon>Pseudonocardiaceae</taxon>
        <taxon>Pseudonocardia</taxon>
    </lineage>
</organism>
<evidence type="ECO:0000313" key="8">
    <source>
        <dbReference type="Proteomes" id="UP000694300"/>
    </source>
</evidence>
<evidence type="ECO:0000256" key="5">
    <source>
        <dbReference type="ARBA" id="ARBA00023136"/>
    </source>
</evidence>
<dbReference type="NCBIfam" id="TIGR00765">
    <property type="entry name" value="yihY_not_rbn"/>
    <property type="match status" value="1"/>
</dbReference>
<dbReference type="EMBL" id="JADQDF010000001">
    <property type="protein sequence ID" value="MBW0131289.1"/>
    <property type="molecule type" value="Genomic_DNA"/>
</dbReference>